<dbReference type="Gramene" id="MELO3C030791.2.1">
    <property type="protein sequence ID" value="MELO3C030791.2.1"/>
    <property type="gene ID" value="MELO3C030791.2"/>
</dbReference>
<evidence type="ECO:0000313" key="4">
    <source>
        <dbReference type="EnsemblPlants" id="MELO3C030791.2.1"/>
    </source>
</evidence>
<comment type="subcellular location">
    <subcellularLocation>
        <location evidence="1">Membrane</location>
        <topology evidence="1">Multi-pass membrane protein</topology>
    </subcellularLocation>
</comment>
<evidence type="ECO:0000256" key="2">
    <source>
        <dbReference type="ARBA" id="ARBA00022692"/>
    </source>
</evidence>
<dbReference type="InterPro" id="IPR023395">
    <property type="entry name" value="MCP_dom_sf"/>
</dbReference>
<dbReference type="Gene3D" id="1.50.40.10">
    <property type="entry name" value="Mitochondrial carrier domain"/>
    <property type="match status" value="1"/>
</dbReference>
<dbReference type="SUPFAM" id="SSF103506">
    <property type="entry name" value="Mitochondrial carrier"/>
    <property type="match status" value="1"/>
</dbReference>
<sequence length="213" mass="24294">MICVEGLWLDDYVETDFTRKSNVDDPWILVLDNFFAIIRCNWARYPGRNVPLSDLHPPTETNSTNYSTSFASSSLVHFCCDDFEYEFTSFAIIANCGVVKPRVTAEEDVSQLYEDAGSPIVKKYKTIIYPSEQDDEPMHDFLTYGAFFDVQEIHIGCSRDLLRSLIVGSLQQIFHKEGLRGMYRGLAPTVLALLPNWAVLQESIEAVKPYWSN</sequence>
<evidence type="ECO:0000256" key="1">
    <source>
        <dbReference type="ARBA" id="ARBA00004141"/>
    </source>
</evidence>
<dbReference type="AlphaFoldDB" id="A0A9I9EA78"/>
<dbReference type="InterPro" id="IPR018108">
    <property type="entry name" value="MCP_transmembrane"/>
</dbReference>
<name>A0A9I9EA78_CUCME</name>
<dbReference type="Pfam" id="PF00153">
    <property type="entry name" value="Mito_carr"/>
    <property type="match status" value="1"/>
</dbReference>
<keyword evidence="3" id="KW-0472">Membrane</keyword>
<keyword evidence="2" id="KW-0812">Transmembrane</keyword>
<dbReference type="EnsemblPlants" id="MELO3C030791.2.1">
    <property type="protein sequence ID" value="MELO3C030791.2.1"/>
    <property type="gene ID" value="MELO3C030791.2"/>
</dbReference>
<reference evidence="4" key="1">
    <citation type="submission" date="2023-03" db="UniProtKB">
        <authorList>
            <consortium name="EnsemblPlants"/>
        </authorList>
    </citation>
    <scope>IDENTIFICATION</scope>
</reference>
<accession>A0A9I9EA78</accession>
<organism evidence="4">
    <name type="scientific">Cucumis melo</name>
    <name type="common">Muskmelon</name>
    <dbReference type="NCBI Taxonomy" id="3656"/>
    <lineage>
        <taxon>Eukaryota</taxon>
        <taxon>Viridiplantae</taxon>
        <taxon>Streptophyta</taxon>
        <taxon>Embryophyta</taxon>
        <taxon>Tracheophyta</taxon>
        <taxon>Spermatophyta</taxon>
        <taxon>Magnoliopsida</taxon>
        <taxon>eudicotyledons</taxon>
        <taxon>Gunneridae</taxon>
        <taxon>Pentapetalae</taxon>
        <taxon>rosids</taxon>
        <taxon>fabids</taxon>
        <taxon>Cucurbitales</taxon>
        <taxon>Cucurbitaceae</taxon>
        <taxon>Benincaseae</taxon>
        <taxon>Cucumis</taxon>
    </lineage>
</organism>
<dbReference type="GO" id="GO:0016020">
    <property type="term" value="C:membrane"/>
    <property type="evidence" value="ECO:0007669"/>
    <property type="project" value="UniProtKB-SubCell"/>
</dbReference>
<evidence type="ECO:0000256" key="3">
    <source>
        <dbReference type="ARBA" id="ARBA00023136"/>
    </source>
</evidence>
<proteinExistence type="predicted"/>
<protein>
    <submittedName>
        <fullName evidence="4">Uncharacterized protein</fullName>
    </submittedName>
</protein>